<keyword evidence="1" id="KW-0812">Transmembrane</keyword>
<feature type="domain" description="HTH marR-type" evidence="2">
    <location>
        <begin position="82"/>
        <end position="187"/>
    </location>
</feature>
<accession>A0A081BJR7</accession>
<dbReference type="InterPro" id="IPR036390">
    <property type="entry name" value="WH_DNA-bd_sf"/>
</dbReference>
<reference evidence="3" key="1">
    <citation type="journal article" date="2014" name="Genome Announc.">
        <title>Draft Genome Sequence of Lactobacillus oryzae Strain SG293T.</title>
        <authorList>
            <person name="Tanizawa Y."/>
            <person name="Fujisawa T."/>
            <person name="Mochizuki T."/>
            <person name="Kaminuma E."/>
            <person name="Nakamura Y."/>
            <person name="Tohno M."/>
        </authorList>
    </citation>
    <scope>NUCLEOTIDE SEQUENCE [LARGE SCALE GENOMIC DNA]</scope>
    <source>
        <strain evidence="3">SG293</strain>
    </source>
</reference>
<evidence type="ECO:0000259" key="2">
    <source>
        <dbReference type="SMART" id="SM00347"/>
    </source>
</evidence>
<feature type="transmembrane region" description="Helical" evidence="1">
    <location>
        <begin position="22"/>
        <end position="40"/>
    </location>
</feature>
<comment type="caution">
    <text evidence="3">The sequence shown here is derived from an EMBL/GenBank/DDBJ whole genome shotgun (WGS) entry which is preliminary data.</text>
</comment>
<protein>
    <submittedName>
        <fullName evidence="3">Transcriptional regulator</fullName>
    </submittedName>
</protein>
<dbReference type="InterPro" id="IPR036388">
    <property type="entry name" value="WH-like_DNA-bd_sf"/>
</dbReference>
<dbReference type="InterPro" id="IPR000835">
    <property type="entry name" value="HTH_MarR-typ"/>
</dbReference>
<evidence type="ECO:0000313" key="3">
    <source>
        <dbReference type="EMBL" id="GAK48285.1"/>
    </source>
</evidence>
<dbReference type="SUPFAM" id="SSF46785">
    <property type="entry name" value="Winged helix' DNA-binding domain"/>
    <property type="match status" value="1"/>
</dbReference>
<evidence type="ECO:0000313" key="4">
    <source>
        <dbReference type="Proteomes" id="UP000028700"/>
    </source>
</evidence>
<gene>
    <name evidence="3" type="ORF">LOSG293_240020</name>
</gene>
<keyword evidence="4" id="KW-1185">Reference proteome</keyword>
<dbReference type="SMART" id="SM00347">
    <property type="entry name" value="HTH_MARR"/>
    <property type="match status" value="1"/>
</dbReference>
<dbReference type="GO" id="GO:0003700">
    <property type="term" value="F:DNA-binding transcription factor activity"/>
    <property type="evidence" value="ECO:0007669"/>
    <property type="project" value="InterPro"/>
</dbReference>
<proteinExistence type="predicted"/>
<dbReference type="eggNOG" id="COG1846">
    <property type="taxonomic scope" value="Bacteria"/>
</dbReference>
<dbReference type="STRING" id="1291743.LOSG293_240020"/>
<organism evidence="3 4">
    <name type="scientific">Secundilactobacillus oryzae JCM 18671</name>
    <dbReference type="NCBI Taxonomy" id="1291743"/>
    <lineage>
        <taxon>Bacteria</taxon>
        <taxon>Bacillati</taxon>
        <taxon>Bacillota</taxon>
        <taxon>Bacilli</taxon>
        <taxon>Lactobacillales</taxon>
        <taxon>Lactobacillaceae</taxon>
        <taxon>Secundilactobacillus</taxon>
    </lineage>
</organism>
<evidence type="ECO:0000256" key="1">
    <source>
        <dbReference type="SAM" id="Phobius"/>
    </source>
</evidence>
<dbReference type="Proteomes" id="UP000028700">
    <property type="component" value="Unassembled WGS sequence"/>
</dbReference>
<sequence length="201" mass="23360">MHIRGGYGRLFSLLNGVKGDDYYPVVVFYVMLFIGLYERVRLVDKFKYFQQNIENPLIEIINVHSQDDNFKRQWLEIHVQNHDLQHTIAKLSQMSMKVLRTIGQQKQISEASLVELLGYPVGVVNKAIKLLMHDELINKSNVGTDKPEIPYQLTAIGRRVVEAQNQIEVLVDRQHAEMVEKYSKEELATVARFLQDLKQNH</sequence>
<dbReference type="EMBL" id="BBJM01000024">
    <property type="protein sequence ID" value="GAK48285.1"/>
    <property type="molecule type" value="Genomic_DNA"/>
</dbReference>
<dbReference type="Gene3D" id="1.10.10.10">
    <property type="entry name" value="Winged helix-like DNA-binding domain superfamily/Winged helix DNA-binding domain"/>
    <property type="match status" value="1"/>
</dbReference>
<keyword evidence="1" id="KW-0472">Membrane</keyword>
<name>A0A081BJR7_9LACO</name>
<keyword evidence="1" id="KW-1133">Transmembrane helix</keyword>
<dbReference type="AlphaFoldDB" id="A0A081BJR7"/>